<dbReference type="AlphaFoldDB" id="A0A438J790"/>
<reference evidence="1 2" key="1">
    <citation type="journal article" date="2018" name="PLoS Genet.">
        <title>Population sequencing reveals clonal diversity and ancestral inbreeding in the grapevine cultivar Chardonnay.</title>
        <authorList>
            <person name="Roach M.J."/>
            <person name="Johnson D.L."/>
            <person name="Bohlmann J."/>
            <person name="van Vuuren H.J."/>
            <person name="Jones S.J."/>
            <person name="Pretorius I.S."/>
            <person name="Schmidt S.A."/>
            <person name="Borneman A.R."/>
        </authorList>
    </citation>
    <scope>NUCLEOTIDE SEQUENCE [LARGE SCALE GENOMIC DNA]</scope>
    <source>
        <strain evidence="2">cv. Chardonnay</strain>
        <tissue evidence="1">Leaf</tissue>
    </source>
</reference>
<evidence type="ECO:0000313" key="1">
    <source>
        <dbReference type="EMBL" id="RVX04817.1"/>
    </source>
</evidence>
<dbReference type="Proteomes" id="UP000288805">
    <property type="component" value="Unassembled WGS sequence"/>
</dbReference>
<name>A0A438J790_VITVI</name>
<organism evidence="1 2">
    <name type="scientific">Vitis vinifera</name>
    <name type="common">Grape</name>
    <dbReference type="NCBI Taxonomy" id="29760"/>
    <lineage>
        <taxon>Eukaryota</taxon>
        <taxon>Viridiplantae</taxon>
        <taxon>Streptophyta</taxon>
        <taxon>Embryophyta</taxon>
        <taxon>Tracheophyta</taxon>
        <taxon>Spermatophyta</taxon>
        <taxon>Magnoliopsida</taxon>
        <taxon>eudicotyledons</taxon>
        <taxon>Gunneridae</taxon>
        <taxon>Pentapetalae</taxon>
        <taxon>rosids</taxon>
        <taxon>Vitales</taxon>
        <taxon>Vitaceae</taxon>
        <taxon>Viteae</taxon>
        <taxon>Vitis</taxon>
    </lineage>
</organism>
<protein>
    <submittedName>
        <fullName evidence="1">Uncharacterized protein</fullName>
    </submittedName>
</protein>
<sequence length="78" mass="8565">MNVKTISCSISQQACPHFDFISIAVYKALYKSFGGFAADVVAAIDQVCGSQCDPFYKDSLIPQTRCTFEKVENLLFSG</sequence>
<accession>A0A438J790</accession>
<comment type="caution">
    <text evidence="1">The sequence shown here is derived from an EMBL/GenBank/DDBJ whole genome shotgun (WGS) entry which is preliminary data.</text>
</comment>
<gene>
    <name evidence="1" type="ORF">CK203_024913</name>
</gene>
<dbReference type="EMBL" id="QGNW01000059">
    <property type="protein sequence ID" value="RVX04817.1"/>
    <property type="molecule type" value="Genomic_DNA"/>
</dbReference>
<evidence type="ECO:0000313" key="2">
    <source>
        <dbReference type="Proteomes" id="UP000288805"/>
    </source>
</evidence>
<proteinExistence type="predicted"/>